<reference evidence="1 2" key="1">
    <citation type="submission" date="2024-09" db="EMBL/GenBank/DDBJ databases">
        <authorList>
            <person name="Sun Q."/>
            <person name="Mori K."/>
        </authorList>
    </citation>
    <scope>NUCLEOTIDE SEQUENCE [LARGE SCALE GENOMIC DNA]</scope>
    <source>
        <strain evidence="1 2">KCTC 23315</strain>
    </source>
</reference>
<dbReference type="RefSeq" id="WP_377249038.1">
    <property type="nucleotide sequence ID" value="NZ_JBHLXP010000011.1"/>
</dbReference>
<keyword evidence="2" id="KW-1185">Reference proteome</keyword>
<protein>
    <submittedName>
        <fullName evidence="1">Thiol-disulfide oxidoreductase DCC family protein</fullName>
    </submittedName>
</protein>
<dbReference type="PANTHER" id="PTHR34290">
    <property type="entry name" value="SI:CH73-390P7.2"/>
    <property type="match status" value="1"/>
</dbReference>
<dbReference type="InterPro" id="IPR007263">
    <property type="entry name" value="DCC1-like"/>
</dbReference>
<comment type="caution">
    <text evidence="1">The sequence shown here is derived from an EMBL/GenBank/DDBJ whole genome shotgun (WGS) entry which is preliminary data.</text>
</comment>
<dbReference type="Pfam" id="PF04134">
    <property type="entry name" value="DCC1-like"/>
    <property type="match status" value="1"/>
</dbReference>
<accession>A0ABV6BL43</accession>
<evidence type="ECO:0000313" key="1">
    <source>
        <dbReference type="EMBL" id="MFC0050782.1"/>
    </source>
</evidence>
<proteinExistence type="predicted"/>
<sequence>MSTLTIFYDGFCPLCVREMAQLRRIDPDGDKLTLVDIQQAEMAQQYPQIDVAEAGRILLSLTADGQILRGLDSTHAAWSAVGKGHRTAFLRWPLIRWFADKIYLWFAANRYQVSYWLTGQARCDSGSCARRD</sequence>
<name>A0ABV6BL43_9GAMM</name>
<gene>
    <name evidence="1" type="ORF">ACFFJP_21065</name>
</gene>
<evidence type="ECO:0000313" key="2">
    <source>
        <dbReference type="Proteomes" id="UP001589813"/>
    </source>
</evidence>
<organism evidence="1 2">
    <name type="scientific">Rheinheimera tilapiae</name>
    <dbReference type="NCBI Taxonomy" id="875043"/>
    <lineage>
        <taxon>Bacteria</taxon>
        <taxon>Pseudomonadati</taxon>
        <taxon>Pseudomonadota</taxon>
        <taxon>Gammaproteobacteria</taxon>
        <taxon>Chromatiales</taxon>
        <taxon>Chromatiaceae</taxon>
        <taxon>Rheinheimera</taxon>
    </lineage>
</organism>
<dbReference type="InterPro" id="IPR044691">
    <property type="entry name" value="DCC1_Trx"/>
</dbReference>
<dbReference type="Proteomes" id="UP001589813">
    <property type="component" value="Unassembled WGS sequence"/>
</dbReference>
<dbReference type="PANTHER" id="PTHR34290:SF2">
    <property type="entry name" value="OS04G0668800 PROTEIN"/>
    <property type="match status" value="1"/>
</dbReference>
<dbReference type="EMBL" id="JBHLXP010000011">
    <property type="protein sequence ID" value="MFC0050782.1"/>
    <property type="molecule type" value="Genomic_DNA"/>
</dbReference>